<dbReference type="InterPro" id="IPR039448">
    <property type="entry name" value="Beta_helix"/>
</dbReference>
<evidence type="ECO:0000313" key="2">
    <source>
        <dbReference type="EMBL" id="KKM73664.1"/>
    </source>
</evidence>
<proteinExistence type="predicted"/>
<dbReference type="InterPro" id="IPR012334">
    <property type="entry name" value="Pectin_lyas_fold"/>
</dbReference>
<dbReference type="InterPro" id="IPR022441">
    <property type="entry name" value="Para_beta_helix_rpt-2"/>
</dbReference>
<dbReference type="SMART" id="SM00710">
    <property type="entry name" value="PbH1"/>
    <property type="match status" value="6"/>
</dbReference>
<dbReference type="Pfam" id="PF13229">
    <property type="entry name" value="Beta_helix"/>
    <property type="match status" value="1"/>
</dbReference>
<dbReference type="Gene3D" id="2.160.20.10">
    <property type="entry name" value="Single-stranded right-handed beta-helix, Pectin lyase-like"/>
    <property type="match status" value="1"/>
</dbReference>
<evidence type="ECO:0000259" key="1">
    <source>
        <dbReference type="Pfam" id="PF13229"/>
    </source>
</evidence>
<feature type="domain" description="Right handed beta helix" evidence="1">
    <location>
        <begin position="86"/>
        <end position="237"/>
    </location>
</feature>
<accession>A0A0F9JV10</accession>
<dbReference type="NCBIfam" id="TIGR03804">
    <property type="entry name" value="para_beta_helix"/>
    <property type="match status" value="3"/>
</dbReference>
<comment type="caution">
    <text evidence="2">The sequence shown here is derived from an EMBL/GenBank/DDBJ whole genome shotgun (WGS) entry which is preliminary data.</text>
</comment>
<dbReference type="InterPro" id="IPR006626">
    <property type="entry name" value="PbH1"/>
</dbReference>
<dbReference type="SUPFAM" id="SSF51126">
    <property type="entry name" value="Pectin lyase-like"/>
    <property type="match status" value="1"/>
</dbReference>
<name>A0A0F9JV10_9ZZZZ</name>
<organism evidence="2">
    <name type="scientific">marine sediment metagenome</name>
    <dbReference type="NCBI Taxonomy" id="412755"/>
    <lineage>
        <taxon>unclassified sequences</taxon>
        <taxon>metagenomes</taxon>
        <taxon>ecological metagenomes</taxon>
    </lineage>
</organism>
<sequence>MRTKNKIKLIIISLGIIFAISTNSKSNFIDQLNKNNSLEKPNELNLKKPKNSGFWPLNFIHVDGNIIGNWSDTAALDWCSGNGTWGNPYVIENVTIDAGGTGNGILIENSNDYFIIRNSTVYNSGSGGEDAGIKLQSVSNGKLINNNFSNNNNFGIYLDNSSNNKVSGNNANDNKHGIYLSGYLGNCVNNTISGNNANNNTYYGIYLYESVNNTLSGNNATNNRYGIDLRDSDNNMVSG</sequence>
<dbReference type="AlphaFoldDB" id="A0A0F9JV10"/>
<dbReference type="InterPro" id="IPR011050">
    <property type="entry name" value="Pectin_lyase_fold/virulence"/>
</dbReference>
<reference evidence="2" key="1">
    <citation type="journal article" date="2015" name="Nature">
        <title>Complex archaea that bridge the gap between prokaryotes and eukaryotes.</title>
        <authorList>
            <person name="Spang A."/>
            <person name="Saw J.H."/>
            <person name="Jorgensen S.L."/>
            <person name="Zaremba-Niedzwiedzka K."/>
            <person name="Martijn J."/>
            <person name="Lind A.E."/>
            <person name="van Eijk R."/>
            <person name="Schleper C."/>
            <person name="Guy L."/>
            <person name="Ettema T.J."/>
        </authorList>
    </citation>
    <scope>NUCLEOTIDE SEQUENCE</scope>
</reference>
<dbReference type="EMBL" id="LAZR01009268">
    <property type="protein sequence ID" value="KKM73664.1"/>
    <property type="molecule type" value="Genomic_DNA"/>
</dbReference>
<protein>
    <recommendedName>
        <fullName evidence="1">Right handed beta helix domain-containing protein</fullName>
    </recommendedName>
</protein>
<feature type="non-terminal residue" evidence="2">
    <location>
        <position position="239"/>
    </location>
</feature>
<gene>
    <name evidence="2" type="ORF">LCGC14_1408190</name>
</gene>